<keyword evidence="2" id="KW-0732">Signal</keyword>
<keyword evidence="4" id="KW-1185">Reference proteome</keyword>
<evidence type="ECO:0000313" key="3">
    <source>
        <dbReference type="EMBL" id="GHB51548.1"/>
    </source>
</evidence>
<evidence type="ECO:0008006" key="5">
    <source>
        <dbReference type="Google" id="ProtNLM"/>
    </source>
</evidence>
<organism evidence="3 4">
    <name type="scientific">Streptomyces cirratus</name>
    <dbReference type="NCBI Taxonomy" id="68187"/>
    <lineage>
        <taxon>Bacteria</taxon>
        <taxon>Bacillati</taxon>
        <taxon>Actinomycetota</taxon>
        <taxon>Actinomycetes</taxon>
        <taxon>Kitasatosporales</taxon>
        <taxon>Streptomycetaceae</taxon>
        <taxon>Streptomyces</taxon>
    </lineage>
</organism>
<dbReference type="Proteomes" id="UP000642673">
    <property type="component" value="Unassembled WGS sequence"/>
</dbReference>
<evidence type="ECO:0000313" key="4">
    <source>
        <dbReference type="Proteomes" id="UP000642673"/>
    </source>
</evidence>
<evidence type="ECO:0000256" key="1">
    <source>
        <dbReference type="SAM" id="MobiDB-lite"/>
    </source>
</evidence>
<dbReference type="RefSeq" id="WP_190183833.1">
    <property type="nucleotide sequence ID" value="NZ_BMVP01000003.1"/>
</dbReference>
<protein>
    <recommendedName>
        <fullName evidence="5">Beta/gamma crystallin 'Greek key' domain-containing protein</fullName>
    </recommendedName>
</protein>
<evidence type="ECO:0000256" key="2">
    <source>
        <dbReference type="SAM" id="SignalP"/>
    </source>
</evidence>
<feature type="chain" id="PRO_5046690721" description="Beta/gamma crystallin 'Greek key' domain-containing protein" evidence="2">
    <location>
        <begin position="40"/>
        <end position="195"/>
    </location>
</feature>
<sequence>MPGDPFEGTHFMFVKRSAAVALAAAAVCGSFLLAAPAQAASPAPDATARYARFEGRTVDLSGDWGDAKVCMVWQTRGAVECFRTAAQQEAREKQLRATASTQQVKAACSTPLDLYQYTGKGGRDLKFYDRGYWQNLSAYSFDNSTSSYWTGACTAHLAENANGGGYWYPGNTGPNHQEDSMRSGWDNRVSSIKID</sequence>
<proteinExistence type="predicted"/>
<accession>A0ABQ3EQB3</accession>
<reference evidence="4" key="1">
    <citation type="journal article" date="2019" name="Int. J. Syst. Evol. Microbiol.">
        <title>The Global Catalogue of Microorganisms (GCM) 10K type strain sequencing project: providing services to taxonomists for standard genome sequencing and annotation.</title>
        <authorList>
            <consortium name="The Broad Institute Genomics Platform"/>
            <consortium name="The Broad Institute Genome Sequencing Center for Infectious Disease"/>
            <person name="Wu L."/>
            <person name="Ma J."/>
        </authorList>
    </citation>
    <scope>NUCLEOTIDE SEQUENCE [LARGE SCALE GENOMIC DNA]</scope>
    <source>
        <strain evidence="4">JCM 4738</strain>
    </source>
</reference>
<feature type="signal peptide" evidence="2">
    <location>
        <begin position="1"/>
        <end position="39"/>
    </location>
</feature>
<comment type="caution">
    <text evidence="3">The sequence shown here is derived from an EMBL/GenBank/DDBJ whole genome shotgun (WGS) entry which is preliminary data.</text>
</comment>
<gene>
    <name evidence="3" type="ORF">GCM10010347_21700</name>
</gene>
<name>A0ABQ3EQB3_9ACTN</name>
<feature type="region of interest" description="Disordered" evidence="1">
    <location>
        <begin position="172"/>
        <end position="195"/>
    </location>
</feature>
<dbReference type="EMBL" id="BMVP01000003">
    <property type="protein sequence ID" value="GHB51548.1"/>
    <property type="molecule type" value="Genomic_DNA"/>
</dbReference>